<evidence type="ECO:0000313" key="7">
    <source>
        <dbReference type="Proteomes" id="UP000623467"/>
    </source>
</evidence>
<keyword evidence="1" id="KW-0479">Metal-binding</keyword>
<evidence type="ECO:0000256" key="3">
    <source>
        <dbReference type="ARBA" id="ARBA00022833"/>
    </source>
</evidence>
<proteinExistence type="predicted"/>
<dbReference type="AlphaFoldDB" id="A0A8H6WY08"/>
<dbReference type="Proteomes" id="UP000623467">
    <property type="component" value="Unassembled WGS sequence"/>
</dbReference>
<feature type="compositionally biased region" description="Basic and acidic residues" evidence="4">
    <location>
        <begin position="51"/>
        <end position="61"/>
    </location>
</feature>
<feature type="region of interest" description="Disordered" evidence="4">
    <location>
        <begin position="1"/>
        <end position="70"/>
    </location>
</feature>
<keyword evidence="2" id="KW-0863">Zinc-finger</keyword>
<name>A0A8H6WY08_9AGAR</name>
<reference evidence="6" key="1">
    <citation type="submission" date="2020-05" db="EMBL/GenBank/DDBJ databases">
        <title>Mycena genomes resolve the evolution of fungal bioluminescence.</title>
        <authorList>
            <person name="Tsai I.J."/>
        </authorList>
    </citation>
    <scope>NUCLEOTIDE SEQUENCE</scope>
    <source>
        <strain evidence="6">160909Yilan</strain>
    </source>
</reference>
<dbReference type="Pfam" id="PF06839">
    <property type="entry name" value="Zn_ribbon_GRF"/>
    <property type="match status" value="1"/>
</dbReference>
<evidence type="ECO:0000256" key="4">
    <source>
        <dbReference type="SAM" id="MobiDB-lite"/>
    </source>
</evidence>
<evidence type="ECO:0000313" key="6">
    <source>
        <dbReference type="EMBL" id="KAF7330667.1"/>
    </source>
</evidence>
<dbReference type="EMBL" id="JACAZH010000066">
    <property type="protein sequence ID" value="KAF7330667.1"/>
    <property type="molecule type" value="Genomic_DNA"/>
</dbReference>
<feature type="domain" description="GRF-type" evidence="5">
    <location>
        <begin position="97"/>
        <end position="131"/>
    </location>
</feature>
<evidence type="ECO:0000256" key="1">
    <source>
        <dbReference type="ARBA" id="ARBA00022723"/>
    </source>
</evidence>
<dbReference type="OrthoDB" id="2822301at2759"/>
<accession>A0A8H6WY08</accession>
<evidence type="ECO:0000259" key="5">
    <source>
        <dbReference type="Pfam" id="PF06839"/>
    </source>
</evidence>
<keyword evidence="3" id="KW-0862">Zinc</keyword>
<gene>
    <name evidence="6" type="ORF">MSAN_02452000</name>
</gene>
<dbReference type="InterPro" id="IPR010666">
    <property type="entry name" value="Znf_GRF"/>
</dbReference>
<comment type="caution">
    <text evidence="6">The sequence shown here is derived from an EMBL/GenBank/DDBJ whole genome shotgun (WGS) entry which is preliminary data.</text>
</comment>
<organism evidence="6 7">
    <name type="scientific">Mycena sanguinolenta</name>
    <dbReference type="NCBI Taxonomy" id="230812"/>
    <lineage>
        <taxon>Eukaryota</taxon>
        <taxon>Fungi</taxon>
        <taxon>Dikarya</taxon>
        <taxon>Basidiomycota</taxon>
        <taxon>Agaricomycotina</taxon>
        <taxon>Agaricomycetes</taxon>
        <taxon>Agaricomycetidae</taxon>
        <taxon>Agaricales</taxon>
        <taxon>Marasmiineae</taxon>
        <taxon>Mycenaceae</taxon>
        <taxon>Mycena</taxon>
    </lineage>
</organism>
<dbReference type="GO" id="GO:0008270">
    <property type="term" value="F:zinc ion binding"/>
    <property type="evidence" value="ECO:0007669"/>
    <property type="project" value="UniProtKB-KW"/>
</dbReference>
<evidence type="ECO:0000256" key="2">
    <source>
        <dbReference type="ARBA" id="ARBA00022771"/>
    </source>
</evidence>
<protein>
    <recommendedName>
        <fullName evidence="5">GRF-type domain-containing protein</fullName>
    </recommendedName>
</protein>
<keyword evidence="7" id="KW-1185">Reference proteome</keyword>
<sequence>MSSPLKRLALDDAEDRLSPKRQKHASSATATHKGARADRSVAQSQTPMRSMMKDSMKDRTPGRPAATHKGPMHLLPLRLFLRRSLRLSLTASATNPVRLHTVHAESENKGRRFEKCHYYERKCNYWEWSDEEGPAGLRCYCNRLVYIGVAGRRAKDHNKDREFACCRNPDRTKRCNFFVWTDGQDSQELFNEYMDAQFDD</sequence>